<organism evidence="1 2">
    <name type="scientific">Haloferax mucosum ATCC BAA-1512</name>
    <dbReference type="NCBI Taxonomy" id="662479"/>
    <lineage>
        <taxon>Archaea</taxon>
        <taxon>Methanobacteriati</taxon>
        <taxon>Methanobacteriota</taxon>
        <taxon>Stenosarchaea group</taxon>
        <taxon>Halobacteria</taxon>
        <taxon>Halobacteriales</taxon>
        <taxon>Haloferacaceae</taxon>
        <taxon>Haloferax</taxon>
    </lineage>
</organism>
<dbReference type="AlphaFoldDB" id="M0IPE8"/>
<reference evidence="1 2" key="1">
    <citation type="journal article" date="2014" name="PLoS Genet.">
        <title>Phylogenetically driven sequencing of extremely halophilic archaea reveals strategies for static and dynamic osmo-response.</title>
        <authorList>
            <person name="Becker E.A."/>
            <person name="Seitzer P.M."/>
            <person name="Tritt A."/>
            <person name="Larsen D."/>
            <person name="Krusor M."/>
            <person name="Yao A.I."/>
            <person name="Wu D."/>
            <person name="Madern D."/>
            <person name="Eisen J.A."/>
            <person name="Darling A.E."/>
            <person name="Facciotti M.T."/>
        </authorList>
    </citation>
    <scope>NUCLEOTIDE SEQUENCE [LARGE SCALE GENOMIC DNA]</scope>
    <source>
        <strain evidence="1 2">ATCC BAA-1512</strain>
    </source>
</reference>
<keyword evidence="2" id="KW-1185">Reference proteome</keyword>
<evidence type="ECO:0000313" key="2">
    <source>
        <dbReference type="Proteomes" id="UP000011550"/>
    </source>
</evidence>
<name>M0IPE8_9EURY</name>
<accession>M0IPE8</accession>
<dbReference type="EMBL" id="AOLN01000001">
    <property type="protein sequence ID" value="ELZ98701.1"/>
    <property type="molecule type" value="Genomic_DNA"/>
</dbReference>
<proteinExistence type="predicted"/>
<dbReference type="PATRIC" id="fig|662479.7.peg.11"/>
<gene>
    <name evidence="1" type="ORF">C440_00055</name>
</gene>
<dbReference type="Proteomes" id="UP000011550">
    <property type="component" value="Unassembled WGS sequence"/>
</dbReference>
<sequence length="79" mass="8968">MGHTESNLPGSTSSFEAAEFGRVSRVRSNPLKSFELVEFRIRSNPSGDRVRLNRLQPVRLWYRKENDSSSRAVLRSSGT</sequence>
<protein>
    <submittedName>
        <fullName evidence="1">Uncharacterized protein</fullName>
    </submittedName>
</protein>
<comment type="caution">
    <text evidence="1">The sequence shown here is derived from an EMBL/GenBank/DDBJ whole genome shotgun (WGS) entry which is preliminary data.</text>
</comment>
<evidence type="ECO:0000313" key="1">
    <source>
        <dbReference type="EMBL" id="ELZ98701.1"/>
    </source>
</evidence>